<feature type="transmembrane region" description="Helical" evidence="6">
    <location>
        <begin position="359"/>
        <end position="379"/>
    </location>
</feature>
<reference evidence="9" key="1">
    <citation type="submission" date="2016-01" db="EMBL/GenBank/DDBJ databases">
        <authorList>
            <person name="Mitreva M."/>
            <person name="Pepin K.H."/>
            <person name="Mihindukulasuriya K.A."/>
            <person name="Fulton R."/>
            <person name="Fronick C."/>
            <person name="O'Laughlin M."/>
            <person name="Miner T."/>
            <person name="Herter B."/>
            <person name="Rosa B.A."/>
            <person name="Cordes M."/>
            <person name="Tomlinson C."/>
            <person name="Wollam A."/>
            <person name="Palsikar V.B."/>
            <person name="Mardis E.R."/>
            <person name="Wilson R.K."/>
        </authorList>
    </citation>
    <scope>NUCLEOTIDE SEQUENCE [LARGE SCALE GENOMIC DNA]</scope>
    <source>
        <strain evidence="9">MJR7716</strain>
    </source>
</reference>
<feature type="transmembrane region" description="Helical" evidence="6">
    <location>
        <begin position="59"/>
        <end position="77"/>
    </location>
</feature>
<dbReference type="InterPro" id="IPR052159">
    <property type="entry name" value="Competence_DNA_uptake"/>
</dbReference>
<dbReference type="GO" id="GO:0005886">
    <property type="term" value="C:plasma membrane"/>
    <property type="evidence" value="ECO:0007669"/>
    <property type="project" value="UniProtKB-SubCell"/>
</dbReference>
<dbReference type="OrthoDB" id="9761531at2"/>
<dbReference type="Pfam" id="PF03772">
    <property type="entry name" value="Competence"/>
    <property type="match status" value="1"/>
</dbReference>
<dbReference type="InterPro" id="IPR004477">
    <property type="entry name" value="ComEC_N"/>
</dbReference>
<evidence type="ECO:0000256" key="3">
    <source>
        <dbReference type="ARBA" id="ARBA00022692"/>
    </source>
</evidence>
<dbReference type="PANTHER" id="PTHR30619">
    <property type="entry name" value="DNA INTERNALIZATION/COMPETENCE PROTEIN COMEC/REC2"/>
    <property type="match status" value="1"/>
</dbReference>
<proteinExistence type="predicted"/>
<organism evidence="8 9">
    <name type="scientific">Prevotella corporis</name>
    <dbReference type="NCBI Taxonomy" id="28128"/>
    <lineage>
        <taxon>Bacteria</taxon>
        <taxon>Pseudomonadati</taxon>
        <taxon>Bacteroidota</taxon>
        <taxon>Bacteroidia</taxon>
        <taxon>Bacteroidales</taxon>
        <taxon>Prevotellaceae</taxon>
        <taxon>Prevotella</taxon>
    </lineage>
</organism>
<dbReference type="RefSeq" id="WP_060940512.1">
    <property type="nucleotide sequence ID" value="NZ_KQ957235.1"/>
</dbReference>
<feature type="transmembrane region" description="Helical" evidence="6">
    <location>
        <begin position="31"/>
        <end position="50"/>
    </location>
</feature>
<dbReference type="PATRIC" id="fig|28128.5.peg.1098"/>
<protein>
    <submittedName>
        <fullName evidence="8">ComEC/Rec2-like protein</fullName>
    </submittedName>
</protein>
<evidence type="ECO:0000256" key="4">
    <source>
        <dbReference type="ARBA" id="ARBA00022989"/>
    </source>
</evidence>
<feature type="transmembrane region" description="Helical" evidence="6">
    <location>
        <begin position="420"/>
        <end position="446"/>
    </location>
</feature>
<comment type="caution">
    <text evidence="8">The sequence shown here is derived from an EMBL/GenBank/DDBJ whole genome shotgun (WGS) entry which is preliminary data.</text>
</comment>
<feature type="transmembrane region" description="Helical" evidence="6">
    <location>
        <begin position="334"/>
        <end position="353"/>
    </location>
</feature>
<evidence type="ECO:0000256" key="6">
    <source>
        <dbReference type="SAM" id="Phobius"/>
    </source>
</evidence>
<dbReference type="eggNOG" id="COG0658">
    <property type="taxonomic scope" value="Bacteria"/>
</dbReference>
<evidence type="ECO:0000313" key="8">
    <source>
        <dbReference type="EMBL" id="KXA40168.1"/>
    </source>
</evidence>
<comment type="subcellular location">
    <subcellularLocation>
        <location evidence="1">Cell membrane</location>
        <topology evidence="1">Multi-pass membrane protein</topology>
    </subcellularLocation>
</comment>
<dbReference type="EMBL" id="LRQG01000080">
    <property type="protein sequence ID" value="KXA40168.1"/>
    <property type="molecule type" value="Genomic_DNA"/>
</dbReference>
<sequence length="514" mass="58251">MKKDLSLQLYPLVKLAFSLIMGMQIETWLNISFGGWIGLMVVSLVISCLVRNAKFLKSIGLLFSVGSLGGCLMGQAINKTNIDLPSQPILYDAIVLTEPVEHGRVMKMDLGILKDDVMFKAKASLLKDTVAARYKRLHVGDGMRIYSQLEHPVNFIDSDFDYPWWLKTHGYVGETFIYYKNWNKVSLDLRKLSYWNRALLVAKQVRKRLLDQYHYAQIEGDNLAVLSAMTVGDKTLLSRELKDDYSVSGASHVLALSGLHLSIIYGILFYILSLCKGVVGMRFLRKFGIKEIIIMVAIWTYVGIVDFSPSVVRSALMLTIYSMVALLNRNKLSVNTLALAAIIMLIIQPLNLFDVGFQLSFMAVLSITLSSSLFYHLISAEFLQRFWMLKWIWGMLAVSIAAQLGTAPLVAYYFGRFSCYFLITNMVVVPCVMFILYLAVVMFATVSLPQIHQVITELVVKLTNLTNMFLHWVSSLPGASIDNIQISGLQVFLIYVFLFCCWLLSIFFHERLKF</sequence>
<evidence type="ECO:0000256" key="1">
    <source>
        <dbReference type="ARBA" id="ARBA00004651"/>
    </source>
</evidence>
<dbReference type="AlphaFoldDB" id="A0A133QBG2"/>
<keyword evidence="3 6" id="KW-0812">Transmembrane</keyword>
<keyword evidence="9" id="KW-1185">Reference proteome</keyword>
<evidence type="ECO:0000256" key="5">
    <source>
        <dbReference type="ARBA" id="ARBA00023136"/>
    </source>
</evidence>
<evidence type="ECO:0000259" key="7">
    <source>
        <dbReference type="Pfam" id="PF03772"/>
    </source>
</evidence>
<dbReference type="NCBIfam" id="TIGR00360">
    <property type="entry name" value="ComEC_N-term"/>
    <property type="match status" value="1"/>
</dbReference>
<dbReference type="STRING" id="28128.HMPREF3226_01084"/>
<name>A0A133QBG2_9BACT</name>
<keyword evidence="2" id="KW-1003">Cell membrane</keyword>
<feature type="transmembrane region" description="Helical" evidence="6">
    <location>
        <begin position="486"/>
        <end position="508"/>
    </location>
</feature>
<evidence type="ECO:0000313" key="9">
    <source>
        <dbReference type="Proteomes" id="UP000070533"/>
    </source>
</evidence>
<feature type="transmembrane region" description="Helical" evidence="6">
    <location>
        <begin position="391"/>
        <end position="414"/>
    </location>
</feature>
<feature type="transmembrane region" description="Helical" evidence="6">
    <location>
        <begin position="253"/>
        <end position="275"/>
    </location>
</feature>
<dbReference type="PANTHER" id="PTHR30619:SF1">
    <property type="entry name" value="RECOMBINATION PROTEIN 2"/>
    <property type="match status" value="1"/>
</dbReference>
<feature type="domain" description="ComEC/Rec2-related protein" evidence="7">
    <location>
        <begin position="229"/>
        <end position="504"/>
    </location>
</feature>
<keyword evidence="4 6" id="KW-1133">Transmembrane helix</keyword>
<keyword evidence="5 6" id="KW-0472">Membrane</keyword>
<accession>A0A133QBG2</accession>
<gene>
    <name evidence="8" type="ORF">HMPREF3226_01084</name>
</gene>
<evidence type="ECO:0000256" key="2">
    <source>
        <dbReference type="ARBA" id="ARBA00022475"/>
    </source>
</evidence>
<dbReference type="Proteomes" id="UP000070533">
    <property type="component" value="Unassembled WGS sequence"/>
</dbReference>